<dbReference type="SUPFAM" id="SSF48403">
    <property type="entry name" value="Ankyrin repeat"/>
    <property type="match status" value="1"/>
</dbReference>
<gene>
    <name evidence="1" type="ORF">CYCCA115_LOCUS13828</name>
</gene>
<comment type="caution">
    <text evidence="1">The sequence shown here is derived from an EMBL/GenBank/DDBJ whole genome shotgun (WGS) entry which is preliminary data.</text>
</comment>
<proteinExistence type="predicted"/>
<organism evidence="1 2">
    <name type="scientific">Cylindrotheca closterium</name>
    <dbReference type="NCBI Taxonomy" id="2856"/>
    <lineage>
        <taxon>Eukaryota</taxon>
        <taxon>Sar</taxon>
        <taxon>Stramenopiles</taxon>
        <taxon>Ochrophyta</taxon>
        <taxon>Bacillariophyta</taxon>
        <taxon>Bacillariophyceae</taxon>
        <taxon>Bacillariophycidae</taxon>
        <taxon>Bacillariales</taxon>
        <taxon>Bacillariaceae</taxon>
        <taxon>Cylindrotheca</taxon>
    </lineage>
</organism>
<dbReference type="Gene3D" id="1.25.40.20">
    <property type="entry name" value="Ankyrin repeat-containing domain"/>
    <property type="match status" value="2"/>
</dbReference>
<dbReference type="Proteomes" id="UP001295423">
    <property type="component" value="Unassembled WGS sequence"/>
</dbReference>
<dbReference type="AlphaFoldDB" id="A0AAD2FUW9"/>
<protein>
    <submittedName>
        <fullName evidence="1">Uncharacterized protein</fullName>
    </submittedName>
</protein>
<evidence type="ECO:0000313" key="2">
    <source>
        <dbReference type="Proteomes" id="UP001295423"/>
    </source>
</evidence>
<keyword evidence="2" id="KW-1185">Reference proteome</keyword>
<sequence length="404" mass="44558">MDTELEKKLLSLDINGQRAEIRSLLLSVETDLDLAADEPYGNADQSIILKSKDRDLCRDLFAIGGDVNATGNAYAFSSFGLNCMAGEFLYVQYWLEEICDGVTQPLSRSGRLRKVLESRETSLRLSPLLLMVSAGKTFPKQQQLRVAKLLLRYGASPDAKDVLGKTVVHYGAGALATPMSMEIADMCIKAAESSDRYGKSAKLEGLEDAAMNGKKGWVGGFDVDSGRRGIYIPELKKEIWVKPSNLRITTKTVEPDPTSNLSGKEAVLEGLKDDKMNGKEGILGKYDPEQERRSIFITELKKQVWAKPVNIRLSKNKPKLTDVKDRFGGVSLHEVVMGNRVDVAEFLLQTHGTSIHTKDADGISPMTMTMGDRILWRTQVGKMISIIARAEAAAGRMEAKKTKK</sequence>
<dbReference type="InterPro" id="IPR036770">
    <property type="entry name" value="Ankyrin_rpt-contain_sf"/>
</dbReference>
<dbReference type="EMBL" id="CAKOGP040001814">
    <property type="protein sequence ID" value="CAJ1953011.1"/>
    <property type="molecule type" value="Genomic_DNA"/>
</dbReference>
<reference evidence="1" key="1">
    <citation type="submission" date="2023-08" db="EMBL/GenBank/DDBJ databases">
        <authorList>
            <person name="Audoor S."/>
            <person name="Bilcke G."/>
        </authorList>
    </citation>
    <scope>NUCLEOTIDE SEQUENCE</scope>
</reference>
<accession>A0AAD2FUW9</accession>
<name>A0AAD2FUW9_9STRA</name>
<evidence type="ECO:0000313" key="1">
    <source>
        <dbReference type="EMBL" id="CAJ1953011.1"/>
    </source>
</evidence>